<dbReference type="EMBL" id="KE346371">
    <property type="protein sequence ID" value="KJE96464.1"/>
    <property type="molecule type" value="Genomic_DNA"/>
</dbReference>
<dbReference type="InterPro" id="IPR036869">
    <property type="entry name" value="J_dom_sf"/>
</dbReference>
<proteinExistence type="predicted"/>
<dbReference type="Gene3D" id="1.10.287.110">
    <property type="entry name" value="DnaJ domain"/>
    <property type="match status" value="1"/>
</dbReference>
<feature type="region of interest" description="Disordered" evidence="1">
    <location>
        <begin position="31"/>
        <end position="54"/>
    </location>
</feature>
<dbReference type="PhylomeDB" id="A0A0D2X4Q4"/>
<dbReference type="Proteomes" id="UP000008743">
    <property type="component" value="Unassembled WGS sequence"/>
</dbReference>
<dbReference type="InterPro" id="IPR001623">
    <property type="entry name" value="DnaJ_domain"/>
</dbReference>
<keyword evidence="2" id="KW-0472">Membrane</keyword>
<keyword evidence="2" id="KW-0812">Transmembrane</keyword>
<feature type="domain" description="J" evidence="3">
    <location>
        <begin position="58"/>
        <end position="122"/>
    </location>
</feature>
<evidence type="ECO:0000313" key="5">
    <source>
        <dbReference type="Proteomes" id="UP000008743"/>
    </source>
</evidence>
<evidence type="ECO:0000256" key="1">
    <source>
        <dbReference type="SAM" id="MobiDB-lite"/>
    </source>
</evidence>
<name>A0A0D2X4Q4_CAPO3</name>
<dbReference type="Pfam" id="PF00226">
    <property type="entry name" value="DnaJ"/>
    <property type="match status" value="1"/>
</dbReference>
<dbReference type="PROSITE" id="PS50076">
    <property type="entry name" value="DNAJ_2"/>
    <property type="match status" value="1"/>
</dbReference>
<keyword evidence="5" id="KW-1185">Reference proteome</keyword>
<reference evidence="5" key="1">
    <citation type="submission" date="2011-02" db="EMBL/GenBank/DDBJ databases">
        <title>The Genome Sequence of Capsaspora owczarzaki ATCC 30864.</title>
        <authorList>
            <person name="Russ C."/>
            <person name="Cuomo C."/>
            <person name="Burger G."/>
            <person name="Gray M.W."/>
            <person name="Holland P.W.H."/>
            <person name="King N."/>
            <person name="Lang F.B.F."/>
            <person name="Roger A.J."/>
            <person name="Ruiz-Trillo I."/>
            <person name="Young S.K."/>
            <person name="Zeng Q."/>
            <person name="Gargeya S."/>
            <person name="Alvarado L."/>
            <person name="Berlin A."/>
            <person name="Chapman S.B."/>
            <person name="Chen Z."/>
            <person name="Freedman E."/>
            <person name="Gellesch M."/>
            <person name="Goldberg J."/>
            <person name="Griggs A."/>
            <person name="Gujja S."/>
            <person name="Heilman E."/>
            <person name="Heiman D."/>
            <person name="Howarth C."/>
            <person name="Mehta T."/>
            <person name="Neiman D."/>
            <person name="Pearson M."/>
            <person name="Roberts A."/>
            <person name="Saif S."/>
            <person name="Shea T."/>
            <person name="Shenoy N."/>
            <person name="Sisk P."/>
            <person name="Stolte C."/>
            <person name="Sykes S."/>
            <person name="White J."/>
            <person name="Yandava C."/>
            <person name="Haas B."/>
            <person name="Nusbaum C."/>
            <person name="Birren B."/>
        </authorList>
    </citation>
    <scope>NUCLEOTIDE SEQUENCE</scope>
    <source>
        <strain evidence="5">ATCC 30864</strain>
    </source>
</reference>
<dbReference type="AlphaFoldDB" id="A0A0D2X4Q4"/>
<dbReference type="SMART" id="SM00271">
    <property type="entry name" value="DnaJ"/>
    <property type="match status" value="1"/>
</dbReference>
<feature type="transmembrane region" description="Helical" evidence="2">
    <location>
        <begin position="237"/>
        <end position="258"/>
    </location>
</feature>
<keyword evidence="2" id="KW-1133">Transmembrane helix</keyword>
<evidence type="ECO:0000256" key="2">
    <source>
        <dbReference type="SAM" id="Phobius"/>
    </source>
</evidence>
<accession>A0A0D2X4Q4</accession>
<dbReference type="PANTHER" id="PTHR44873">
    <property type="entry name" value="DNAJ HOMOLOG SUBFAMILY C MEMBER 30, MITOCHONDRIAL"/>
    <property type="match status" value="1"/>
</dbReference>
<evidence type="ECO:0000313" key="4">
    <source>
        <dbReference type="EMBL" id="KJE96464.1"/>
    </source>
</evidence>
<organism evidence="4 5">
    <name type="scientific">Capsaspora owczarzaki (strain ATCC 30864)</name>
    <dbReference type="NCBI Taxonomy" id="595528"/>
    <lineage>
        <taxon>Eukaryota</taxon>
        <taxon>Filasterea</taxon>
        <taxon>Capsaspora</taxon>
    </lineage>
</organism>
<dbReference type="PANTHER" id="PTHR44873:SF1">
    <property type="entry name" value="DNAJ HOMOLOG SUBFAMILY C MEMBER 30, MITOCHONDRIAL"/>
    <property type="match status" value="1"/>
</dbReference>
<feature type="region of interest" description="Disordered" evidence="1">
    <location>
        <begin position="129"/>
        <end position="173"/>
    </location>
</feature>
<protein>
    <recommendedName>
        <fullName evidence="3">J domain-containing protein</fullName>
    </recommendedName>
</protein>
<gene>
    <name evidence="4" type="ORF">CAOG_006787</name>
</gene>
<dbReference type="OrthoDB" id="376357at2759"/>
<sequence>MALALHASSARTMAAAIAAIRLTTHPRLFSTSFPRSSSSSSSSSSTGPKRNADGTLRTHYSVLGLRPTATQAEIKQRFYQLSKQLHPDVNKAEDSHMQFTELSEAYSVLSSYEMRQKYDRSLRLEQATWRPAASQQGGQHRKGQNSSAHDDSTSSTNPSSKGPAQGSQKYSSEDRARFKFNFEEHYRHHYGQETRGTTGDAQNQHWDPHVWENLYRETAKQNKRDAVEFAKLNKSPLLLVGAITIGCLLAAEAARSWLRYQRDKQDKVAS</sequence>
<dbReference type="InterPro" id="IPR053025">
    <property type="entry name" value="Mito_ATP_Synthase-Asso"/>
</dbReference>
<dbReference type="CDD" id="cd06257">
    <property type="entry name" value="DnaJ"/>
    <property type="match status" value="1"/>
</dbReference>
<feature type="compositionally biased region" description="Low complexity" evidence="1">
    <location>
        <begin position="36"/>
        <end position="45"/>
    </location>
</feature>
<feature type="compositionally biased region" description="Polar residues" evidence="1">
    <location>
        <begin position="153"/>
        <end position="170"/>
    </location>
</feature>
<dbReference type="SUPFAM" id="SSF46565">
    <property type="entry name" value="Chaperone J-domain"/>
    <property type="match status" value="1"/>
</dbReference>
<evidence type="ECO:0000259" key="3">
    <source>
        <dbReference type="PROSITE" id="PS50076"/>
    </source>
</evidence>
<dbReference type="eggNOG" id="KOG0724">
    <property type="taxonomic scope" value="Eukaryota"/>
</dbReference>
<dbReference type="PRINTS" id="PR00625">
    <property type="entry name" value="JDOMAIN"/>
</dbReference>
<dbReference type="STRING" id="595528.A0A0D2X4Q4"/>
<dbReference type="InParanoid" id="A0A0D2X4Q4"/>